<dbReference type="PANTHER" id="PTHR16897:SF2">
    <property type="entry name" value="OS03G0226600 PROTEIN"/>
    <property type="match status" value="1"/>
</dbReference>
<name>A0A8W8KHM5_MAGGI</name>
<keyword evidence="1" id="KW-0472">Membrane</keyword>
<accession>A0A8W8KHM5</accession>
<evidence type="ECO:0000256" key="1">
    <source>
        <dbReference type="SAM" id="Phobius"/>
    </source>
</evidence>
<keyword evidence="1" id="KW-1133">Transmembrane helix</keyword>
<reference evidence="2" key="1">
    <citation type="submission" date="2022-08" db="UniProtKB">
        <authorList>
            <consortium name="EnsemblMetazoa"/>
        </authorList>
    </citation>
    <scope>IDENTIFICATION</scope>
    <source>
        <strain evidence="2">05x7-T-G4-1.051#20</strain>
    </source>
</reference>
<dbReference type="InterPro" id="IPR043159">
    <property type="entry name" value="Lectin_gal-bd_sf"/>
</dbReference>
<proteinExistence type="predicted"/>
<dbReference type="PANTHER" id="PTHR16897">
    <property type="entry name" value="OS10G0105400 PROTEIN"/>
    <property type="match status" value="1"/>
</dbReference>
<keyword evidence="1" id="KW-0812">Transmembrane</keyword>
<keyword evidence="3" id="KW-1185">Reference proteome</keyword>
<evidence type="ECO:0000313" key="3">
    <source>
        <dbReference type="Proteomes" id="UP000005408"/>
    </source>
</evidence>
<dbReference type="Gene3D" id="2.60.120.740">
    <property type="match status" value="1"/>
</dbReference>
<sequence length="3256" mass="364144">MGILGGTRHEREIILFFVSLAVVSGQQWIMVFRGASGDIGGANNIFTLWNNLGTSGENVPCANSVGTRCSTHYKNKLVDAWNKMIIHKVKLSVYKNGLEMKKIMFSPPKSANKIDWFRKEYLNTSDYGDLQKSGSYSIFGIIGDRSSKRRFFISRWIGGSSGDPGEFWMGISERHDVEGPSLPAILFSPNYYSIRWTHRNIQVKEHDTITLRCENGGLIQVQSARYGLGSCWGSVTHILRRRCNSRNDCSTPAENSLFSDPCEGEHKVVQVEYVCGPATADEFAIYIDIEDQSKIQNCAEIDLDCYLSPRGHCKRCNSSRPVKLYNNSTECAWLCSQENRYCWPGTCGPDNVAKHCHCDDGFSTAKDSAQANCIMTRKPTIETCFAGVHGKNGEHVTLRKLNSSSACMDQRDNYINFLPNRTEFSLQYSFVITPSHSKPAFIKEYKFGIGGGSVSLRWKRVGAGNTFAIIDYALSELGISVGNLDDTVNARHTNTVLSDIDLQNGDGLCFSFTAVGKGYLQTTALHNPSSISPKRYYNETNTIKEKCFWFDQLKPLHCKVTKGCENLDTIQISSPITKSSVVTIGINGWKDQDIHNGKQIKASGIRQYGISVYGIGGEGSMLKPSLTADKSNSRISSNLTTFEIEFTKCGLYEINLEVQDNSGEGNVQISRRFVLFDNSSTILKDDSKRLQFTTADNGSHKIWQTQKKFVCFDWSGRFYNSFQKKSNLLKPIETKATILDIYDDNEYPLPKNGTANVDGIIDFRFTVYVNDVKEIKNQSQKNVLYQNHCTNLTLYDGDSVMVELVATDIMGNTNNESTRVFIDTSVPEITNMGLKRGAFNGLFVHNNSELSNMKMTLTIKDIHSGILSIEWYFGTKDGSMDIGHGTLGVNRLPEKADCNNSTDCYCPSHGACEKSLYNVDMSKLIGNNTNTGLHNREYFFTFVVTNNAFLRTVDHVDILVDESAPVKGVVREGVFGEKDIDFTEENNTFINWDGFVDHESGILLYKVALSPWCLKLEEMLNGVNNDSIVVINTTENSARIYFPKEGTFISSVIAFNNAGEPSDVACSDGITYDLSPIEIFNLTGFKFTTGQGIACDDHHNPFLILRDLTKVSLRKTPKCIDICRNNTFPIFIHALPSLHNIGSDETCSEGICGKTPPFVNQEIYIPSGSINVEWKYRGSESQLQDFYVGFGQSFSEYLSPSLVSFEKTSGRSRYFNHHSGLRSAQRFWMYIKSTSKAGVEKTIPVGPLIIDFTPIVLTKDLIVDIKNKTIYIGWENQTFVDEEETDPISSILFRIGSGSTFVTPLLQHYKSQICPQANAIDCIVYPVDRLHRAKTENLLKYFAEVIITNKAGHTAYTRTKVFQIPSQDAPSRGIVIDINEESEDFTDLDYLLYPNKLCIKLKGFDHHENVSFKPTQYIVHLREGIKNTLIAMQTIPGIRANASFKNVHLVDNLTYTIGVSPCFGQFCLEFKTSDGFIYNAQTFLLDIKEALITFSDNHATLNVNWEVQNEVLDSGELFGFWALTSDKNGRDILSKWTEVKVPNQVKTTLRNFESWTHKLYLCLKFWIGDEEWMYQCKDVKTANTRSDNHLKVFDFDFQKLNKSFVDVITHASFSEHLGSLYDEFLELETDYCSPIIEIAVLILGHGGENLKVFLMTSMSTPEYGDQCHQLTNCIMATSTNTGIALFKKNDFTHGSLLYSCVRGENKSYGCSDGILVDATPPKTGRIAIPNVNGFIFTMSALSLYVEPFLEDAMPIGTDEIPSIAFYEYAIGTNPQTDDVFNWRKSIHPGKINIPHLRLSQGETYFVTVSATNRAGLKSNYVVTKVTVDITPPHAGTVYVGNVMQKSYVSSGAVTVHWKGFYDDESHIKDLECALLSENGESVMAFYPAFGSSFNIMNQTQSLTDGHSYRAILKTTNYALLSTVVYSNNFTVDTSPPRKGTVFDGTRENEDKDYQTSLVVLCAGWSGFSDPHTDIITYRIGVGTNPKFPDIKHYRHIGLRQEYCWNMSLTSGLKYFTFVEACNRANLCTVSVSDGIIADNSPPLAGLIYIKGITGRMVYLNDRTSISASWVGFEDPHSSIDHFEWCIGTAKDNCEITSFKNSYLSADVYVSSVMLPLNTHLYLSVRAFNNVNLSTIAYSHAFKVDTSPPKILKHPKIHILTSPYTTSTSIQYDNSVLQVSWLFVDDESRISHHVVSLKSHHGKKVPYERVIHENINSLTITFNATNRLINGDRYSIIVTACNLASLCNVRESDAFVIDSSPPHLGGFSSGHLWQTSGNTTSVTISWYGFKDVESDIANYFISVGSSYNGGEYTKGFVNIPGYNTTATVVLHEFIPVVFREVILSIYAVNNAGLKSKTAKATVLTSLSNKSNSKGKLVLQRHSCNSFFCNNLCTCGVVGLKCLSKEHANCNKLNESLTEVYIGSNNLTNIDVQPSSSCVAGSWISNSSLIKRYEWTIGIKDEDPGQGIYDIQNEDPWNDNNLETTILFCLPVDKTFVSSQRYVLYVRSWFSENDYSVSKSDSILIKNTSPTINIGQYLLISKNKACGESIRYAGIGWKVCSCWKNVFEDNGPLLYTFSVGSTPKSDDILTKVYLGNQTEICPSLTLEPGLRYYFTVSAMNNVGLYTSLSSNGLVVDENEPSSGVVFNTPLQTNNYYQSNVSSTGVSWFGFSDRESFIQNYSFVTEVYENNSFHSIGTTSITLLSQSGLNISRSEGNIYRYAVQARDAAGHLSTKAYSPSFTFDNTEPRAFLCRNKTLIHHEITDSVNTDFYLDLRKGVIYKFLVYIEEPSWDTTILLQFEDDVVILPVKINSNGSAELTVDLMAASTGRRIISITQQQSAIYTLRIKIYQCCPYFTFPNKDSIELTQFSSDDYQVCVRAVDDESGIFQIKVGLGTTLNGTQIRPLADIGDIHHSSIHAFLPHGSPVFAHAIAENFADLQSYFISKKTIIDHTPPTIKIMSVNLEYEDINNNTLTKYNVYFSAEDLESGVQHCKLCMGDEDNFRIHRCDDALTNHFQSKYLNLTHGTKFVPIVVCVNNVELEKTQKGNTSIISFENPSIGNAKLDFIVPDPSIQVKGYLVQRDLTKIDVRWSGFEDKSGIMSFECKLQKGGDMIMNWVAVGRKDYASFNNLSLRSQEVYTVFVRAVNTGNKTSSPINASIYTTSERPGLTGYSATLSKSIRGMELNWENVFAKDESFNSTYDVSVGSAPGSSDIIREVGLQSTKSTIYLTEYGHVIYVVIKALFPTSTYRIYKEALIVQ</sequence>
<feature type="transmembrane region" description="Helical" evidence="1">
    <location>
        <begin position="12"/>
        <end position="29"/>
    </location>
</feature>
<dbReference type="EnsemblMetazoa" id="G23634.1">
    <property type="protein sequence ID" value="G23634.1:cds"/>
    <property type="gene ID" value="G23634"/>
</dbReference>
<organism evidence="2 3">
    <name type="scientific">Magallana gigas</name>
    <name type="common">Pacific oyster</name>
    <name type="synonym">Crassostrea gigas</name>
    <dbReference type="NCBI Taxonomy" id="29159"/>
    <lineage>
        <taxon>Eukaryota</taxon>
        <taxon>Metazoa</taxon>
        <taxon>Spiralia</taxon>
        <taxon>Lophotrochozoa</taxon>
        <taxon>Mollusca</taxon>
        <taxon>Bivalvia</taxon>
        <taxon>Autobranchia</taxon>
        <taxon>Pteriomorphia</taxon>
        <taxon>Ostreida</taxon>
        <taxon>Ostreoidea</taxon>
        <taxon>Ostreidae</taxon>
        <taxon>Magallana</taxon>
    </lineage>
</organism>
<dbReference type="Proteomes" id="UP000005408">
    <property type="component" value="Unassembled WGS sequence"/>
</dbReference>
<evidence type="ECO:0000313" key="2">
    <source>
        <dbReference type="EnsemblMetazoa" id="G23634.1:cds"/>
    </source>
</evidence>
<protein>
    <submittedName>
        <fullName evidence="2">Uncharacterized protein</fullName>
    </submittedName>
</protein>